<evidence type="ECO:0000313" key="2">
    <source>
        <dbReference type="WBParaSite" id="PS1159_v2.g18925.t1"/>
    </source>
</evidence>
<reference evidence="2" key="1">
    <citation type="submission" date="2022-11" db="UniProtKB">
        <authorList>
            <consortium name="WormBaseParasite"/>
        </authorList>
    </citation>
    <scope>IDENTIFICATION</scope>
</reference>
<dbReference type="WBParaSite" id="PS1159_v2.g18925.t1">
    <property type="protein sequence ID" value="PS1159_v2.g18925.t1"/>
    <property type="gene ID" value="PS1159_v2.g18925"/>
</dbReference>
<evidence type="ECO:0000313" key="1">
    <source>
        <dbReference type="Proteomes" id="UP000887580"/>
    </source>
</evidence>
<protein>
    <submittedName>
        <fullName evidence="2">Uncharacterized protein</fullName>
    </submittedName>
</protein>
<proteinExistence type="predicted"/>
<name>A0AC35FNV7_9BILA</name>
<accession>A0AC35FNV7</accession>
<dbReference type="Proteomes" id="UP000887580">
    <property type="component" value="Unplaced"/>
</dbReference>
<organism evidence="1 2">
    <name type="scientific">Panagrolaimus sp. PS1159</name>
    <dbReference type="NCBI Taxonomy" id="55785"/>
    <lineage>
        <taxon>Eukaryota</taxon>
        <taxon>Metazoa</taxon>
        <taxon>Ecdysozoa</taxon>
        <taxon>Nematoda</taxon>
        <taxon>Chromadorea</taxon>
        <taxon>Rhabditida</taxon>
        <taxon>Tylenchina</taxon>
        <taxon>Panagrolaimomorpha</taxon>
        <taxon>Panagrolaimoidea</taxon>
        <taxon>Panagrolaimidae</taxon>
        <taxon>Panagrolaimus</taxon>
    </lineage>
</organism>
<sequence length="156" mass="17392">MLLKKIYENMNKILFSLAFVLIAFGSIQAAEYIKARPSQSIGVRGILKCNGRPASGVLVKLYDHDTFTLDDKIASGRTDSMGQFEISGTAHEISRITPKFNIYHDCDDWLPCQRKISINIPKGYITRGENANSIYDVGTMELAGQFAGESRDCLHK</sequence>